<comment type="caution">
    <text evidence="2">The sequence shown here is derived from an EMBL/GenBank/DDBJ whole genome shotgun (WGS) entry which is preliminary data.</text>
</comment>
<dbReference type="PANTHER" id="PTHR47611:SF3">
    <property type="entry name" value="HAT C-TERMINAL DIMERISATION DOMAIN-CONTAINING PROTEIN"/>
    <property type="match status" value="1"/>
</dbReference>
<name>A0A817A025_9BILA</name>
<dbReference type="EMBL" id="CAJNRF010017620">
    <property type="protein sequence ID" value="CAF2234774.1"/>
    <property type="molecule type" value="Genomic_DNA"/>
</dbReference>
<dbReference type="Pfam" id="PF05699">
    <property type="entry name" value="Dimer_Tnp_hAT"/>
    <property type="match status" value="1"/>
</dbReference>
<dbReference type="AlphaFoldDB" id="A0A817A025"/>
<dbReference type="GO" id="GO:0046983">
    <property type="term" value="F:protein dimerization activity"/>
    <property type="evidence" value="ECO:0007669"/>
    <property type="project" value="InterPro"/>
</dbReference>
<dbReference type="EMBL" id="CAJOBG010044881">
    <property type="protein sequence ID" value="CAF4439843.1"/>
    <property type="molecule type" value="Genomic_DNA"/>
</dbReference>
<keyword evidence="5" id="KW-1185">Reference proteome</keyword>
<evidence type="ECO:0000313" key="4">
    <source>
        <dbReference type="Proteomes" id="UP000663856"/>
    </source>
</evidence>
<evidence type="ECO:0000259" key="1">
    <source>
        <dbReference type="Pfam" id="PF05699"/>
    </source>
</evidence>
<evidence type="ECO:0000313" key="2">
    <source>
        <dbReference type="EMBL" id="CAF2234774.1"/>
    </source>
</evidence>
<dbReference type="InterPro" id="IPR008906">
    <property type="entry name" value="HATC_C_dom"/>
</dbReference>
<evidence type="ECO:0000313" key="5">
    <source>
        <dbReference type="Proteomes" id="UP000663866"/>
    </source>
</evidence>
<sequence length="120" mass="13873">KSKKKSKKLRKDDYSPEDIILEFALTVQDDSSEDEIERYAKAELVISNEESVLQWWKKWSLNCPTLDVLAGSLLRIPVNSCASQRIFSATEGILEERRQNLGDDIVDDILFIRNFKKILL</sequence>
<dbReference type="InterPro" id="IPR012337">
    <property type="entry name" value="RNaseH-like_sf"/>
</dbReference>
<gene>
    <name evidence="3" type="ORF">OVN521_LOCUS37232</name>
    <name evidence="2" type="ORF">WKI299_LOCUS36207</name>
</gene>
<evidence type="ECO:0000313" key="3">
    <source>
        <dbReference type="EMBL" id="CAF4439843.1"/>
    </source>
</evidence>
<feature type="domain" description="HAT C-terminal dimerisation" evidence="1">
    <location>
        <begin position="35"/>
        <end position="114"/>
    </location>
</feature>
<dbReference type="Proteomes" id="UP000663856">
    <property type="component" value="Unassembled WGS sequence"/>
</dbReference>
<reference evidence="2" key="1">
    <citation type="submission" date="2021-02" db="EMBL/GenBank/DDBJ databases">
        <authorList>
            <person name="Nowell W R."/>
        </authorList>
    </citation>
    <scope>NUCLEOTIDE SEQUENCE</scope>
</reference>
<feature type="non-terminal residue" evidence="2">
    <location>
        <position position="1"/>
    </location>
</feature>
<accession>A0A817A025</accession>
<dbReference type="SUPFAM" id="SSF53098">
    <property type="entry name" value="Ribonuclease H-like"/>
    <property type="match status" value="1"/>
</dbReference>
<proteinExistence type="predicted"/>
<dbReference type="PANTHER" id="PTHR47611">
    <property type="entry name" value="HAT DIMERISATION DOMAIN, C-TERMINAL"/>
    <property type="match status" value="1"/>
</dbReference>
<protein>
    <recommendedName>
        <fullName evidence="1">HAT C-terminal dimerisation domain-containing protein</fullName>
    </recommendedName>
</protein>
<organism evidence="2 4">
    <name type="scientific">Rotaria magnacalcarata</name>
    <dbReference type="NCBI Taxonomy" id="392030"/>
    <lineage>
        <taxon>Eukaryota</taxon>
        <taxon>Metazoa</taxon>
        <taxon>Spiralia</taxon>
        <taxon>Gnathifera</taxon>
        <taxon>Rotifera</taxon>
        <taxon>Eurotatoria</taxon>
        <taxon>Bdelloidea</taxon>
        <taxon>Philodinida</taxon>
        <taxon>Philodinidae</taxon>
        <taxon>Rotaria</taxon>
    </lineage>
</organism>
<dbReference type="Proteomes" id="UP000663866">
    <property type="component" value="Unassembled WGS sequence"/>
</dbReference>